<dbReference type="EMBL" id="LVKK01000112">
    <property type="protein sequence ID" value="OAG35642.1"/>
    <property type="molecule type" value="Genomic_DNA"/>
</dbReference>
<dbReference type="AlphaFoldDB" id="A0A177EX66"/>
<dbReference type="OrthoDB" id="4363080at2759"/>
<dbReference type="Proteomes" id="UP000077002">
    <property type="component" value="Unassembled WGS sequence"/>
</dbReference>
<keyword evidence="3" id="KW-1185">Reference proteome</keyword>
<organism evidence="2 3">
    <name type="scientific">Fonsecaea monophora</name>
    <dbReference type="NCBI Taxonomy" id="254056"/>
    <lineage>
        <taxon>Eukaryota</taxon>
        <taxon>Fungi</taxon>
        <taxon>Dikarya</taxon>
        <taxon>Ascomycota</taxon>
        <taxon>Pezizomycotina</taxon>
        <taxon>Eurotiomycetes</taxon>
        <taxon>Chaetothyriomycetidae</taxon>
        <taxon>Chaetothyriales</taxon>
        <taxon>Herpotrichiellaceae</taxon>
        <taxon>Fonsecaea</taxon>
    </lineage>
</organism>
<evidence type="ECO:0000313" key="3">
    <source>
        <dbReference type="Proteomes" id="UP000077002"/>
    </source>
</evidence>
<evidence type="ECO:0000313" key="2">
    <source>
        <dbReference type="EMBL" id="OAG35642.1"/>
    </source>
</evidence>
<accession>A0A177EX66</accession>
<gene>
    <name evidence="2" type="ORF">AYO21_10182</name>
</gene>
<dbReference type="RefSeq" id="XP_022507594.1">
    <property type="nucleotide sequence ID" value="XM_022660105.1"/>
</dbReference>
<proteinExistence type="predicted"/>
<sequence>MTSMANNHDGPPAQEDVVPKSSTQDQTRRSSSIGDGSASSSRIPKSPPSPITQDMSPALAHVIHQIKSLSSCTPYWSEYYLSPEDFEELKRLERDVLEVYNLRYDYSAGDCTFILRMPNHETHEVFLARSAFEIQYQLRQISEQKDIASTTAEFAKHIVDRRHSTFYYPPPFSTAKKNTERSPDGSWVYHLVCKPSCILEVANSQTTKELAKLAEDYIWGTNAAVRTVVGFDFDYQAGKRATLSIWRPKLNPEGGLTGIRRELVEIRSKDGQRNQDTNAGLRLSLEDFAYRRPKGTFDDLDQVSIFIPVGELCDMLEVAEEQYQMGTGGEGIDDSGPPVERARSNSPTHGYNLRPRN</sequence>
<dbReference type="GeneID" id="34605306"/>
<feature type="region of interest" description="Disordered" evidence="1">
    <location>
        <begin position="326"/>
        <end position="357"/>
    </location>
</feature>
<feature type="compositionally biased region" description="Low complexity" evidence="1">
    <location>
        <begin position="21"/>
        <end position="44"/>
    </location>
</feature>
<evidence type="ECO:0000256" key="1">
    <source>
        <dbReference type="SAM" id="MobiDB-lite"/>
    </source>
</evidence>
<protein>
    <submittedName>
        <fullName evidence="2">Uncharacterized protein</fullName>
    </submittedName>
</protein>
<feature type="region of interest" description="Disordered" evidence="1">
    <location>
        <begin position="1"/>
        <end position="54"/>
    </location>
</feature>
<reference evidence="2 3" key="1">
    <citation type="submission" date="2016-03" db="EMBL/GenBank/DDBJ databases">
        <title>Draft genome sequence of the Fonsecaea monophora CBS 269.37.</title>
        <authorList>
            <person name="Bombassaro A."/>
            <person name="Vinicius W.A."/>
            <person name="De Hoog S."/>
            <person name="Sun J."/>
            <person name="Souza E.M."/>
            <person name="Raittz R.T."/>
            <person name="Costa F."/>
            <person name="Leao A.C."/>
            <person name="Tadra-Sfeir M.Z."/>
            <person name="Baura V."/>
            <person name="Balsanelli E."/>
            <person name="Pedrosa F.O."/>
            <person name="Moreno L.F."/>
            <person name="Steffens M.B."/>
            <person name="Xi L."/>
            <person name="Bocca A.L."/>
            <person name="Felipe M.S."/>
            <person name="Teixeira M."/>
            <person name="Telles Filho F.Q."/>
            <person name="Azevedo C.M."/>
            <person name="Gomes R."/>
            <person name="Vicente V.A."/>
        </authorList>
    </citation>
    <scope>NUCLEOTIDE SEQUENCE [LARGE SCALE GENOMIC DNA]</scope>
    <source>
        <strain evidence="2 3">CBS 269.37</strain>
    </source>
</reference>
<comment type="caution">
    <text evidence="2">The sequence shown here is derived from an EMBL/GenBank/DDBJ whole genome shotgun (WGS) entry which is preliminary data.</text>
</comment>
<name>A0A177EX66_9EURO</name>